<dbReference type="OrthoDB" id="9789797at2"/>
<keyword evidence="6 11" id="KW-0808">Transferase</keyword>
<comment type="function">
    <text evidence="1 11">Involved in lipopolysaccharide (LPS) biosynthesis. Catalyzes the transfer of 3-deoxy-D-manno-octulosonate (Kdo) residue(s) from CMP-Kdo to lipid IV(A), the tetraacyldisaccharide-1,4'-bisphosphate precursor of lipid A.</text>
</comment>
<dbReference type="EC" id="2.4.99.12" evidence="4 11"/>
<gene>
    <name evidence="14" type="ORF">DI396_07755</name>
</gene>
<evidence type="ECO:0000313" key="15">
    <source>
        <dbReference type="Proteomes" id="UP000248012"/>
    </source>
</evidence>
<comment type="catalytic activity">
    <reaction evidence="8 11">
        <text>lipid IVA (E. coli) + CMP-3-deoxy-beta-D-manno-octulosonate = alpha-Kdo-(2-&gt;6)-lipid IVA (E. coli) + CMP + H(+)</text>
        <dbReference type="Rhea" id="RHEA:28066"/>
        <dbReference type="ChEBI" id="CHEBI:15378"/>
        <dbReference type="ChEBI" id="CHEBI:58603"/>
        <dbReference type="ChEBI" id="CHEBI:60364"/>
        <dbReference type="ChEBI" id="CHEBI:60377"/>
        <dbReference type="ChEBI" id="CHEBI:85987"/>
        <dbReference type="EC" id="2.4.99.12"/>
    </reaction>
</comment>
<dbReference type="GO" id="GO:0009244">
    <property type="term" value="P:lipopolysaccharide core region biosynthetic process"/>
    <property type="evidence" value="ECO:0007669"/>
    <property type="project" value="UniProtKB-UniRule"/>
</dbReference>
<accession>A0A2V4NNZ5</accession>
<feature type="site" description="Transition state stabilizer" evidence="10">
    <location>
        <position position="113"/>
    </location>
</feature>
<feature type="domain" description="3-deoxy-D-manno-octulosonic-acid transferase N-terminal" evidence="13">
    <location>
        <begin position="16"/>
        <end position="191"/>
    </location>
</feature>
<evidence type="ECO:0000256" key="4">
    <source>
        <dbReference type="ARBA" id="ARBA00012621"/>
    </source>
</evidence>
<dbReference type="InterPro" id="IPR039901">
    <property type="entry name" value="Kdotransferase"/>
</dbReference>
<keyword evidence="11" id="KW-0448">Lipopolysaccharide biosynthesis</keyword>
<dbReference type="InterPro" id="IPR038107">
    <property type="entry name" value="Glycos_transf_N_sf"/>
</dbReference>
<evidence type="ECO:0000256" key="2">
    <source>
        <dbReference type="ARBA" id="ARBA00004713"/>
    </source>
</evidence>
<keyword evidence="11" id="KW-0472">Membrane</keyword>
<evidence type="ECO:0000256" key="11">
    <source>
        <dbReference type="RuleBase" id="RU365103"/>
    </source>
</evidence>
<dbReference type="Pfam" id="PF04413">
    <property type="entry name" value="Glycos_transf_N"/>
    <property type="match status" value="1"/>
</dbReference>
<dbReference type="InterPro" id="IPR007507">
    <property type="entry name" value="Glycos_transf_N"/>
</dbReference>
<dbReference type="EMBL" id="QFVT01000004">
    <property type="protein sequence ID" value="PYC48137.1"/>
    <property type="molecule type" value="Genomic_DNA"/>
</dbReference>
<comment type="caution">
    <text evidence="14">The sequence shown here is derived from an EMBL/GenBank/DDBJ whole genome shotgun (WGS) entry which is preliminary data.</text>
</comment>
<evidence type="ECO:0000256" key="3">
    <source>
        <dbReference type="ARBA" id="ARBA00006380"/>
    </source>
</evidence>
<evidence type="ECO:0000256" key="8">
    <source>
        <dbReference type="ARBA" id="ARBA00049183"/>
    </source>
</evidence>
<dbReference type="FunFam" id="3.40.50.2000:FF:000032">
    <property type="entry name" value="3-deoxy-D-manno-octulosonic acid transferase"/>
    <property type="match status" value="1"/>
</dbReference>
<proteinExistence type="inferred from homology"/>
<evidence type="ECO:0000256" key="10">
    <source>
        <dbReference type="PIRSR" id="PIRSR639901-2"/>
    </source>
</evidence>
<feature type="region of interest" description="Disordered" evidence="12">
    <location>
        <begin position="1"/>
        <end position="23"/>
    </location>
</feature>
<evidence type="ECO:0000256" key="5">
    <source>
        <dbReference type="ARBA" id="ARBA00019077"/>
    </source>
</evidence>
<keyword evidence="15" id="KW-1185">Reference proteome</keyword>
<comment type="similarity">
    <text evidence="3">Belongs to the glycosyltransferase group 1 family. Glycosyltransferase 30 subfamily.</text>
</comment>
<reference evidence="14 15" key="1">
    <citation type="submission" date="2018-05" db="EMBL/GenBank/DDBJ databases">
        <title>Oceanovita maritima gen. nov., sp. nov., a marine bacterium in the family Rhodobacteraceae isolated from surface seawater of Lundu port Xiamen, China.</title>
        <authorList>
            <person name="Hetharua B.H."/>
            <person name="Min D."/>
            <person name="Liao H."/>
            <person name="Tian Y."/>
        </authorList>
    </citation>
    <scope>NUCLEOTIDE SEQUENCE [LARGE SCALE GENOMIC DNA]</scope>
    <source>
        <strain evidence="14 15">FSX-11</strain>
    </source>
</reference>
<evidence type="ECO:0000256" key="12">
    <source>
        <dbReference type="SAM" id="MobiDB-lite"/>
    </source>
</evidence>
<dbReference type="GO" id="GO:0009245">
    <property type="term" value="P:lipid A biosynthetic process"/>
    <property type="evidence" value="ECO:0007669"/>
    <property type="project" value="TreeGrafter"/>
</dbReference>
<dbReference type="SUPFAM" id="SSF53756">
    <property type="entry name" value="UDP-Glycosyltransferase/glycogen phosphorylase"/>
    <property type="match status" value="1"/>
</dbReference>
<name>A0A2V4NNZ5_9RHOB</name>
<dbReference type="UniPathway" id="UPA00958"/>
<evidence type="ECO:0000259" key="13">
    <source>
        <dbReference type="Pfam" id="PF04413"/>
    </source>
</evidence>
<dbReference type="Gene3D" id="3.40.50.2000">
    <property type="entry name" value="Glycogen Phosphorylase B"/>
    <property type="match status" value="1"/>
</dbReference>
<evidence type="ECO:0000256" key="7">
    <source>
        <dbReference type="ARBA" id="ARBA00031445"/>
    </source>
</evidence>
<comment type="subcellular location">
    <subcellularLocation>
        <location evidence="11">Cell membrane</location>
    </subcellularLocation>
</comment>
<dbReference type="Proteomes" id="UP000248012">
    <property type="component" value="Unassembled WGS sequence"/>
</dbReference>
<dbReference type="PANTHER" id="PTHR42755:SF1">
    <property type="entry name" value="3-DEOXY-D-MANNO-OCTULOSONIC ACID TRANSFERASE, MITOCHONDRIAL-RELATED"/>
    <property type="match status" value="1"/>
</dbReference>
<sequence length="404" mass="43132">MVHRRRITAGKEDPARIGERYGRTNAPRPAGRLVWFHAASVGESQSILELIRRLLGAAPDIEVLVTTTTRSSAALLQRDLPPRARHQYSPVDTPAATRAFLDHWRPDVAVFTESELWPRLLCEVEARGVPALLINARVSQKTAGMWHKMPRTAAALLSPFAHIYTQTGDTAEAMRAIGVAGARITVTGSLKEELPPPDAEAEALAALRKAIGPRPVWLAASTHEGEEMPLIAAQKIILNAAPDMLMILAPRHPERADEISAILHAQGLATARRSAGELPDAQTQVYLADTLGEMGLWYRLAPIAFIGGSLTEIGGHNPYEPLRLGAALITGPHVGNFAEIYARLDAAGAVARARSADQIAKAISALRDETARTGQQAAAAQVLGSGTAATDACLAAILDQLPAD</sequence>
<organism evidence="14 15">
    <name type="scientific">Litorivita pollutaquae</name>
    <dbReference type="NCBI Taxonomy" id="2200892"/>
    <lineage>
        <taxon>Bacteria</taxon>
        <taxon>Pseudomonadati</taxon>
        <taxon>Pseudomonadota</taxon>
        <taxon>Alphaproteobacteria</taxon>
        <taxon>Rhodobacterales</taxon>
        <taxon>Paracoccaceae</taxon>
        <taxon>Litorivita</taxon>
    </lineage>
</organism>
<feature type="active site" description="Proton acceptor" evidence="9">
    <location>
        <position position="43"/>
    </location>
</feature>
<protein>
    <recommendedName>
        <fullName evidence="5 11">3-deoxy-D-manno-octulosonic acid transferase</fullName>
        <shortName evidence="11">Kdo transferase</shortName>
        <ecNumber evidence="4 11">2.4.99.12</ecNumber>
    </recommendedName>
    <alternativeName>
        <fullName evidence="7 11">Lipid IV(A) 3-deoxy-D-manno-octulosonic acid transferase</fullName>
    </alternativeName>
</protein>
<evidence type="ECO:0000256" key="1">
    <source>
        <dbReference type="ARBA" id="ARBA00003394"/>
    </source>
</evidence>
<evidence type="ECO:0000256" key="6">
    <source>
        <dbReference type="ARBA" id="ARBA00022679"/>
    </source>
</evidence>
<dbReference type="Gene3D" id="3.40.50.11720">
    <property type="entry name" value="3-Deoxy-D-manno-octulosonic-acid transferase, N-terminal domain"/>
    <property type="match status" value="1"/>
</dbReference>
<keyword evidence="11" id="KW-1003">Cell membrane</keyword>
<comment type="pathway">
    <text evidence="2 11">Bacterial outer membrane biogenesis; LPS core biosynthesis.</text>
</comment>
<feature type="compositionally biased region" description="Basic and acidic residues" evidence="12">
    <location>
        <begin position="9"/>
        <end position="22"/>
    </location>
</feature>
<feature type="site" description="Transition state stabilizer" evidence="10">
    <location>
        <position position="191"/>
    </location>
</feature>
<dbReference type="GO" id="GO:0005886">
    <property type="term" value="C:plasma membrane"/>
    <property type="evidence" value="ECO:0007669"/>
    <property type="project" value="UniProtKB-SubCell"/>
</dbReference>
<dbReference type="AlphaFoldDB" id="A0A2V4NNZ5"/>
<dbReference type="GO" id="GO:0043842">
    <property type="term" value="F:Kdo transferase activity"/>
    <property type="evidence" value="ECO:0007669"/>
    <property type="project" value="UniProtKB-EC"/>
</dbReference>
<evidence type="ECO:0000313" key="14">
    <source>
        <dbReference type="EMBL" id="PYC48137.1"/>
    </source>
</evidence>
<evidence type="ECO:0000256" key="9">
    <source>
        <dbReference type="PIRSR" id="PIRSR639901-1"/>
    </source>
</evidence>
<dbReference type="PANTHER" id="PTHR42755">
    <property type="entry name" value="3-DEOXY-MANNO-OCTULOSONATE CYTIDYLYLTRANSFERASE"/>
    <property type="match status" value="1"/>
</dbReference>